<feature type="region of interest" description="Disordered" evidence="1">
    <location>
        <begin position="212"/>
        <end position="234"/>
    </location>
</feature>
<evidence type="ECO:0000256" key="1">
    <source>
        <dbReference type="SAM" id="MobiDB-lite"/>
    </source>
</evidence>
<reference evidence="4" key="2">
    <citation type="submission" date="2015-01" db="EMBL/GenBank/DDBJ databases">
        <title>Evolutionary Origins and Diversification of the Mycorrhizal Mutualists.</title>
        <authorList>
            <consortium name="DOE Joint Genome Institute"/>
            <consortium name="Mycorrhizal Genomics Consortium"/>
            <person name="Kohler A."/>
            <person name="Kuo A."/>
            <person name="Nagy L.G."/>
            <person name="Floudas D."/>
            <person name="Copeland A."/>
            <person name="Barry K.W."/>
            <person name="Cichocki N."/>
            <person name="Veneault-Fourrey C."/>
            <person name="LaButti K."/>
            <person name="Lindquist E.A."/>
            <person name="Lipzen A."/>
            <person name="Lundell T."/>
            <person name="Morin E."/>
            <person name="Murat C."/>
            <person name="Riley R."/>
            <person name="Ohm R."/>
            <person name="Sun H."/>
            <person name="Tunlid A."/>
            <person name="Henrissat B."/>
            <person name="Grigoriev I.V."/>
            <person name="Hibbett D.S."/>
            <person name="Martin F."/>
        </authorList>
    </citation>
    <scope>NUCLEOTIDE SEQUENCE [LARGE SCALE GENOMIC DNA]</scope>
    <source>
        <strain evidence="4">F 1598</strain>
    </source>
</reference>
<keyword evidence="2" id="KW-1133">Transmembrane helix</keyword>
<feature type="region of interest" description="Disordered" evidence="1">
    <location>
        <begin position="38"/>
        <end position="60"/>
    </location>
</feature>
<feature type="compositionally biased region" description="Polar residues" evidence="1">
    <location>
        <begin position="223"/>
        <end position="234"/>
    </location>
</feature>
<dbReference type="HOGENOM" id="CLU_014826_1_0_1"/>
<reference evidence="3 4" key="1">
    <citation type="submission" date="2014-04" db="EMBL/GenBank/DDBJ databases">
        <authorList>
            <consortium name="DOE Joint Genome Institute"/>
            <person name="Kuo A."/>
            <person name="Tarkka M."/>
            <person name="Buscot F."/>
            <person name="Kohler A."/>
            <person name="Nagy L.G."/>
            <person name="Floudas D."/>
            <person name="Copeland A."/>
            <person name="Barry K.W."/>
            <person name="Cichocki N."/>
            <person name="Veneault-Fourrey C."/>
            <person name="LaButti K."/>
            <person name="Lindquist E.A."/>
            <person name="Lipzen A."/>
            <person name="Lundell T."/>
            <person name="Morin E."/>
            <person name="Murat C."/>
            <person name="Sun H."/>
            <person name="Tunlid A."/>
            <person name="Henrissat B."/>
            <person name="Grigoriev I.V."/>
            <person name="Hibbett D.S."/>
            <person name="Martin F."/>
            <person name="Nordberg H.P."/>
            <person name="Cantor M.N."/>
            <person name="Hua S.X."/>
        </authorList>
    </citation>
    <scope>NUCLEOTIDE SEQUENCE [LARGE SCALE GENOMIC DNA]</scope>
    <source>
        <strain evidence="3 4">F 1598</strain>
    </source>
</reference>
<dbReference type="AlphaFoldDB" id="A0A0C3FZ31"/>
<proteinExistence type="predicted"/>
<protein>
    <submittedName>
        <fullName evidence="3">Uncharacterized protein</fullName>
    </submittedName>
</protein>
<dbReference type="InParanoid" id="A0A0C3FZ31"/>
<keyword evidence="2" id="KW-0472">Membrane</keyword>
<keyword evidence="2" id="KW-0812">Transmembrane</keyword>
<evidence type="ECO:0000256" key="2">
    <source>
        <dbReference type="SAM" id="Phobius"/>
    </source>
</evidence>
<evidence type="ECO:0000313" key="4">
    <source>
        <dbReference type="Proteomes" id="UP000054166"/>
    </source>
</evidence>
<dbReference type="STRING" id="765440.A0A0C3FZ31"/>
<organism evidence="3 4">
    <name type="scientific">Piloderma croceum (strain F 1598)</name>
    <dbReference type="NCBI Taxonomy" id="765440"/>
    <lineage>
        <taxon>Eukaryota</taxon>
        <taxon>Fungi</taxon>
        <taxon>Dikarya</taxon>
        <taxon>Basidiomycota</taxon>
        <taxon>Agaricomycotina</taxon>
        <taxon>Agaricomycetes</taxon>
        <taxon>Agaricomycetidae</taxon>
        <taxon>Atheliales</taxon>
        <taxon>Atheliaceae</taxon>
        <taxon>Piloderma</taxon>
    </lineage>
</organism>
<dbReference type="Gene3D" id="3.40.50.11350">
    <property type="match status" value="1"/>
</dbReference>
<feature type="compositionally biased region" description="Low complexity" evidence="1">
    <location>
        <begin position="403"/>
        <end position="417"/>
    </location>
</feature>
<name>A0A0C3FZ31_PILCF</name>
<dbReference type="EMBL" id="KN832974">
    <property type="protein sequence ID" value="KIM89560.1"/>
    <property type="molecule type" value="Genomic_DNA"/>
</dbReference>
<dbReference type="CDD" id="cd11296">
    <property type="entry name" value="O-FucT_like"/>
    <property type="match status" value="1"/>
</dbReference>
<gene>
    <name evidence="3" type="ORF">PILCRDRAFT_812400</name>
</gene>
<sequence>MHVWRGAVRRLLDPPTNHRHDEDDYELLADDDRASDSLLPHHHHPHHHAHSRSSHSRSLSLPLPSRRTCLPRTSSLLFSCKSCSLRRLLISLFLFPLLVTVLALIWGGIPPDYDDIRGYERRLAQHNLSLPFPEGEDGLYLRFPGHLWGHGLNNILQETILMSYLAYMANRSFVFEDYVWSHTPFPYTIYDFALRPKRIPLNAFISGPTAGGPMSLPSSPPSTQFNPQQRQQNTHPRAISAEWWETVCPKWKRRVVSSKDAPNGEEGDVLIDWWVRTLAEVSDGCVEVDSSSQVVFDRFLFGSPRILSLWPSLSTSPILQSYTWSPLVQSAVSRNFALLQPISPKSLFDISSKSTLTGLVAVHLRRGDYKRHCPRLATWEASFMGLNQFPSLPDKFYPTLYPSSSSSRSSQSSSLPPSHQPPTDDPHARESYYLQHCLPTVPQIVSKLHQLRDEHPSLRRVYVLSNGWGWWLNGLKGALQKDGWDDLKSSLDVRLDGEQKYVAMAVDMAIAEKAEVFVGNGFSSLSSNVVMLRMAKGLDPSTNRFL</sequence>
<feature type="compositionally biased region" description="Basic residues" evidence="1">
    <location>
        <begin position="40"/>
        <end position="55"/>
    </location>
</feature>
<feature type="region of interest" description="Disordered" evidence="1">
    <location>
        <begin position="403"/>
        <end position="428"/>
    </location>
</feature>
<dbReference type="Proteomes" id="UP000054166">
    <property type="component" value="Unassembled WGS sequence"/>
</dbReference>
<accession>A0A0C3FZ31</accession>
<keyword evidence="4" id="KW-1185">Reference proteome</keyword>
<feature type="transmembrane region" description="Helical" evidence="2">
    <location>
        <begin position="88"/>
        <end position="109"/>
    </location>
</feature>
<evidence type="ECO:0000313" key="3">
    <source>
        <dbReference type="EMBL" id="KIM89560.1"/>
    </source>
</evidence>
<dbReference type="OrthoDB" id="2559662at2759"/>